<protein>
    <recommendedName>
        <fullName evidence="4">Prolactin receptor</fullName>
    </recommendedName>
</protein>
<dbReference type="EMBL" id="JAMKFB020000005">
    <property type="protein sequence ID" value="KAL0191928.1"/>
    <property type="molecule type" value="Genomic_DNA"/>
</dbReference>
<evidence type="ECO:0000256" key="1">
    <source>
        <dbReference type="SAM" id="MobiDB-lite"/>
    </source>
</evidence>
<evidence type="ECO:0008006" key="4">
    <source>
        <dbReference type="Google" id="ProtNLM"/>
    </source>
</evidence>
<name>A0ABD0R1X0_CIRMR</name>
<feature type="non-terminal residue" evidence="2">
    <location>
        <position position="1"/>
    </location>
</feature>
<organism evidence="2 3">
    <name type="scientific">Cirrhinus mrigala</name>
    <name type="common">Mrigala</name>
    <dbReference type="NCBI Taxonomy" id="683832"/>
    <lineage>
        <taxon>Eukaryota</taxon>
        <taxon>Metazoa</taxon>
        <taxon>Chordata</taxon>
        <taxon>Craniata</taxon>
        <taxon>Vertebrata</taxon>
        <taxon>Euteleostomi</taxon>
        <taxon>Actinopterygii</taxon>
        <taxon>Neopterygii</taxon>
        <taxon>Teleostei</taxon>
        <taxon>Ostariophysi</taxon>
        <taxon>Cypriniformes</taxon>
        <taxon>Cyprinidae</taxon>
        <taxon>Labeoninae</taxon>
        <taxon>Labeonini</taxon>
        <taxon>Cirrhinus</taxon>
    </lineage>
</organism>
<feature type="region of interest" description="Disordered" evidence="1">
    <location>
        <begin position="1"/>
        <end position="145"/>
    </location>
</feature>
<feature type="compositionally biased region" description="Basic and acidic residues" evidence="1">
    <location>
        <begin position="80"/>
        <end position="90"/>
    </location>
</feature>
<evidence type="ECO:0000313" key="2">
    <source>
        <dbReference type="EMBL" id="KAL0191928.1"/>
    </source>
</evidence>
<keyword evidence="3" id="KW-1185">Reference proteome</keyword>
<dbReference type="Proteomes" id="UP001529510">
    <property type="component" value="Unassembled WGS sequence"/>
</dbReference>
<accession>A0ABD0R1X0</accession>
<evidence type="ECO:0000313" key="3">
    <source>
        <dbReference type="Proteomes" id="UP001529510"/>
    </source>
</evidence>
<feature type="non-terminal residue" evidence="2">
    <location>
        <position position="165"/>
    </location>
</feature>
<dbReference type="AlphaFoldDB" id="A0ABD0R1X0"/>
<proteinExistence type="predicted"/>
<reference evidence="2 3" key="1">
    <citation type="submission" date="2024-05" db="EMBL/GenBank/DDBJ databases">
        <title>Genome sequencing and assembly of Indian major carp, Cirrhinus mrigala (Hamilton, 1822).</title>
        <authorList>
            <person name="Mohindra V."/>
            <person name="Chowdhury L.M."/>
            <person name="Lal K."/>
            <person name="Jena J.K."/>
        </authorList>
    </citation>
    <scope>NUCLEOTIDE SEQUENCE [LARGE SCALE GENOMIC DNA]</scope>
    <source>
        <strain evidence="2">CM1030</strain>
        <tissue evidence="2">Blood</tissue>
    </source>
</reference>
<gene>
    <name evidence="2" type="ORF">M9458_010224</name>
</gene>
<sequence>SQQTPLRLAKLPPDGSHPRAPRAVHSFHYSGQGEAPACKRNLSRWDSPLESHQKGRSGPRTMLSLAKNGTLSPELLGAERSGKDCTDEASARAVPKQPVQEELGESDRPEGMVRSQSQQVPSDWPNFLHMNTTHQGGVSPGLRGHSVLLMRVPKNKVETSSECPS</sequence>
<comment type="caution">
    <text evidence="2">The sequence shown here is derived from an EMBL/GenBank/DDBJ whole genome shotgun (WGS) entry which is preliminary data.</text>
</comment>